<dbReference type="RefSeq" id="XP_007391097.1">
    <property type="nucleotide sequence ID" value="XM_007391035.1"/>
</dbReference>
<accession>K5WCJ6</accession>
<dbReference type="GO" id="GO:0004674">
    <property type="term" value="F:protein serine/threonine kinase activity"/>
    <property type="evidence" value="ECO:0007669"/>
    <property type="project" value="UniProtKB-KW"/>
</dbReference>
<proteinExistence type="inferred from homology"/>
<keyword evidence="5" id="KW-0418">Kinase</keyword>
<dbReference type="PROSITE" id="PS00108">
    <property type="entry name" value="PROTEIN_KINASE_ST"/>
    <property type="match status" value="1"/>
</dbReference>
<dbReference type="Gene3D" id="1.10.510.10">
    <property type="entry name" value="Transferase(Phosphotransferase) domain 1"/>
    <property type="match status" value="1"/>
</dbReference>
<reference evidence="12 13" key="1">
    <citation type="journal article" date="2012" name="BMC Genomics">
        <title>Comparative genomics of the white-rot fungi, Phanerochaete carnosa and P. chrysosporium, to elucidate the genetic basis of the distinct wood types they colonize.</title>
        <authorList>
            <person name="Suzuki H."/>
            <person name="MacDonald J."/>
            <person name="Syed K."/>
            <person name="Salamov A."/>
            <person name="Hori C."/>
            <person name="Aerts A."/>
            <person name="Henrissat B."/>
            <person name="Wiebenga A."/>
            <person name="vanKuyk P.A."/>
            <person name="Barry K."/>
            <person name="Lindquist E."/>
            <person name="LaButti K."/>
            <person name="Lapidus A."/>
            <person name="Lucas S."/>
            <person name="Coutinho P."/>
            <person name="Gong Y."/>
            <person name="Samejima M."/>
            <person name="Mahadevan R."/>
            <person name="Abou-Zaid M."/>
            <person name="de Vries R.P."/>
            <person name="Igarashi K."/>
            <person name="Yadav J.S."/>
            <person name="Grigoriev I.V."/>
            <person name="Master E.R."/>
        </authorList>
    </citation>
    <scope>NUCLEOTIDE SEQUENCE [LARGE SCALE GENOMIC DNA]</scope>
    <source>
        <strain evidence="12 13">HHB-10118-sp</strain>
    </source>
</reference>
<evidence type="ECO:0000256" key="1">
    <source>
        <dbReference type="ARBA" id="ARBA00012513"/>
    </source>
</evidence>
<gene>
    <name evidence="12" type="ORF">PHACADRAFT_248459</name>
</gene>
<dbReference type="InterPro" id="IPR051334">
    <property type="entry name" value="SRPK"/>
</dbReference>
<evidence type="ECO:0000256" key="9">
    <source>
        <dbReference type="PROSITE-ProRule" id="PRU10141"/>
    </source>
</evidence>
<comment type="catalytic activity">
    <reaction evidence="7">
        <text>L-threonyl-[protein] + ATP = O-phospho-L-threonyl-[protein] + ADP + H(+)</text>
        <dbReference type="Rhea" id="RHEA:46608"/>
        <dbReference type="Rhea" id="RHEA-COMP:11060"/>
        <dbReference type="Rhea" id="RHEA-COMP:11605"/>
        <dbReference type="ChEBI" id="CHEBI:15378"/>
        <dbReference type="ChEBI" id="CHEBI:30013"/>
        <dbReference type="ChEBI" id="CHEBI:30616"/>
        <dbReference type="ChEBI" id="CHEBI:61977"/>
        <dbReference type="ChEBI" id="CHEBI:456216"/>
        <dbReference type="EC" id="2.7.11.1"/>
    </reaction>
</comment>
<dbReference type="GO" id="GO:0005737">
    <property type="term" value="C:cytoplasm"/>
    <property type="evidence" value="ECO:0007669"/>
    <property type="project" value="TreeGrafter"/>
</dbReference>
<feature type="binding site" evidence="9">
    <location>
        <position position="97"/>
    </location>
    <ligand>
        <name>ATP</name>
        <dbReference type="ChEBI" id="CHEBI:30616"/>
    </ligand>
</feature>
<feature type="non-terminal residue" evidence="12">
    <location>
        <position position="321"/>
    </location>
</feature>
<dbReference type="GO" id="GO:0000245">
    <property type="term" value="P:spliceosomal complex assembly"/>
    <property type="evidence" value="ECO:0007669"/>
    <property type="project" value="TreeGrafter"/>
</dbReference>
<evidence type="ECO:0000259" key="11">
    <source>
        <dbReference type="PROSITE" id="PS50011"/>
    </source>
</evidence>
<evidence type="ECO:0000256" key="4">
    <source>
        <dbReference type="ARBA" id="ARBA00022741"/>
    </source>
</evidence>
<dbReference type="PANTHER" id="PTHR47634">
    <property type="entry name" value="PROTEIN KINASE DOMAIN-CONTAINING PROTEIN-RELATED"/>
    <property type="match status" value="1"/>
</dbReference>
<keyword evidence="2 10" id="KW-0723">Serine/threonine-protein kinase</keyword>
<comment type="similarity">
    <text evidence="10">Belongs to the protein kinase superfamily.</text>
</comment>
<evidence type="ECO:0000313" key="13">
    <source>
        <dbReference type="Proteomes" id="UP000008370"/>
    </source>
</evidence>
<keyword evidence="4 9" id="KW-0547">Nucleotide-binding</keyword>
<dbReference type="EC" id="2.7.11.1" evidence="1"/>
<dbReference type="InterPro" id="IPR008271">
    <property type="entry name" value="Ser/Thr_kinase_AS"/>
</dbReference>
<keyword evidence="3" id="KW-0808">Transferase</keyword>
<dbReference type="InParanoid" id="K5WCJ6"/>
<name>K5WCJ6_PHACS</name>
<dbReference type="SUPFAM" id="SSF56112">
    <property type="entry name" value="Protein kinase-like (PK-like)"/>
    <property type="match status" value="1"/>
</dbReference>
<feature type="domain" description="Protein kinase" evidence="11">
    <location>
        <begin position="68"/>
        <end position="321"/>
    </location>
</feature>
<evidence type="ECO:0000256" key="8">
    <source>
        <dbReference type="ARBA" id="ARBA00048679"/>
    </source>
</evidence>
<dbReference type="KEGG" id="pco:PHACADRAFT_248459"/>
<dbReference type="Pfam" id="PF00069">
    <property type="entry name" value="Pkinase"/>
    <property type="match status" value="1"/>
</dbReference>
<dbReference type="SMART" id="SM00220">
    <property type="entry name" value="S_TKc"/>
    <property type="match status" value="1"/>
</dbReference>
<dbReference type="EMBL" id="JH930468">
    <property type="protein sequence ID" value="EKM61693.1"/>
    <property type="molecule type" value="Genomic_DNA"/>
</dbReference>
<comment type="catalytic activity">
    <reaction evidence="8">
        <text>L-seryl-[protein] + ATP = O-phospho-L-seryl-[protein] + ADP + H(+)</text>
        <dbReference type="Rhea" id="RHEA:17989"/>
        <dbReference type="Rhea" id="RHEA-COMP:9863"/>
        <dbReference type="Rhea" id="RHEA-COMP:11604"/>
        <dbReference type="ChEBI" id="CHEBI:15378"/>
        <dbReference type="ChEBI" id="CHEBI:29999"/>
        <dbReference type="ChEBI" id="CHEBI:30616"/>
        <dbReference type="ChEBI" id="CHEBI:83421"/>
        <dbReference type="ChEBI" id="CHEBI:456216"/>
        <dbReference type="EC" id="2.7.11.1"/>
    </reaction>
</comment>
<evidence type="ECO:0000256" key="2">
    <source>
        <dbReference type="ARBA" id="ARBA00022527"/>
    </source>
</evidence>
<evidence type="ECO:0000256" key="6">
    <source>
        <dbReference type="ARBA" id="ARBA00022840"/>
    </source>
</evidence>
<protein>
    <recommendedName>
        <fullName evidence="1">non-specific serine/threonine protein kinase</fullName>
        <ecNumber evidence="1">2.7.11.1</ecNumber>
    </recommendedName>
</protein>
<keyword evidence="6 9" id="KW-0067">ATP-binding</keyword>
<evidence type="ECO:0000256" key="10">
    <source>
        <dbReference type="RuleBase" id="RU000304"/>
    </source>
</evidence>
<sequence>MLRPFSRPPLFLSLARCRGGRQEFCRRASSTKAQAHATLSWQDVEEPLDTYKERGYLHISLGEHLGEYRVLRKLGWGNYSSVWLVLRETDKCLAAMKVMTESATRDPRMHELELLKCMRSQQPLHAGYQHVTKLIDHFHHPPSSEAHLCLVTEPLSENLLSFSARWKKRRLPVHLVKHVTRQVLLGLEYLHNICNIVHTDLKNDNIMFAMSDEDILALAVDKGERLKSVDTLSDGSEVTRYRSSPIRYRLPEGHLDSYDTWSHVTAKIGDVGVSCWVDKARECAEELIQSSALRAPEVCVGAGWGKPADIWSVGCIVFELM</sequence>
<dbReference type="InterPro" id="IPR011009">
    <property type="entry name" value="Kinase-like_dom_sf"/>
</dbReference>
<dbReference type="InterPro" id="IPR017441">
    <property type="entry name" value="Protein_kinase_ATP_BS"/>
</dbReference>
<keyword evidence="13" id="KW-1185">Reference proteome</keyword>
<dbReference type="Gene3D" id="3.30.200.20">
    <property type="entry name" value="Phosphorylase Kinase, domain 1"/>
    <property type="match status" value="1"/>
</dbReference>
<evidence type="ECO:0000313" key="12">
    <source>
        <dbReference type="EMBL" id="EKM61693.1"/>
    </source>
</evidence>
<dbReference type="PANTHER" id="PTHR47634:SF9">
    <property type="entry name" value="PROTEIN KINASE DOMAIN-CONTAINING PROTEIN-RELATED"/>
    <property type="match status" value="1"/>
</dbReference>
<evidence type="ECO:0000256" key="3">
    <source>
        <dbReference type="ARBA" id="ARBA00022679"/>
    </source>
</evidence>
<evidence type="ECO:0000256" key="7">
    <source>
        <dbReference type="ARBA" id="ARBA00047899"/>
    </source>
</evidence>
<dbReference type="OrthoDB" id="5979581at2759"/>
<dbReference type="GeneID" id="18914365"/>
<dbReference type="Proteomes" id="UP000008370">
    <property type="component" value="Unassembled WGS sequence"/>
</dbReference>
<evidence type="ECO:0000256" key="5">
    <source>
        <dbReference type="ARBA" id="ARBA00022777"/>
    </source>
</evidence>
<dbReference type="InterPro" id="IPR000719">
    <property type="entry name" value="Prot_kinase_dom"/>
</dbReference>
<dbReference type="PROSITE" id="PS00107">
    <property type="entry name" value="PROTEIN_KINASE_ATP"/>
    <property type="match status" value="1"/>
</dbReference>
<organism evidence="12 13">
    <name type="scientific">Phanerochaete carnosa (strain HHB-10118-sp)</name>
    <name type="common">White-rot fungus</name>
    <name type="synonym">Peniophora carnosa</name>
    <dbReference type="NCBI Taxonomy" id="650164"/>
    <lineage>
        <taxon>Eukaryota</taxon>
        <taxon>Fungi</taxon>
        <taxon>Dikarya</taxon>
        <taxon>Basidiomycota</taxon>
        <taxon>Agaricomycotina</taxon>
        <taxon>Agaricomycetes</taxon>
        <taxon>Polyporales</taxon>
        <taxon>Phanerochaetaceae</taxon>
        <taxon>Phanerochaete</taxon>
    </lineage>
</organism>
<dbReference type="AlphaFoldDB" id="K5WCJ6"/>
<dbReference type="HOGENOM" id="CLU_000288_81_13_1"/>
<dbReference type="STRING" id="650164.K5WCJ6"/>
<dbReference type="GO" id="GO:0005524">
    <property type="term" value="F:ATP binding"/>
    <property type="evidence" value="ECO:0007669"/>
    <property type="project" value="UniProtKB-UniRule"/>
</dbReference>
<dbReference type="GO" id="GO:0050684">
    <property type="term" value="P:regulation of mRNA processing"/>
    <property type="evidence" value="ECO:0007669"/>
    <property type="project" value="TreeGrafter"/>
</dbReference>
<dbReference type="GO" id="GO:0005634">
    <property type="term" value="C:nucleus"/>
    <property type="evidence" value="ECO:0007669"/>
    <property type="project" value="TreeGrafter"/>
</dbReference>
<dbReference type="PROSITE" id="PS50011">
    <property type="entry name" value="PROTEIN_KINASE_DOM"/>
    <property type="match status" value="1"/>
</dbReference>